<dbReference type="GeneID" id="24423937"/>
<dbReference type="PANTHER" id="PTHR11130:SF0">
    <property type="entry name" value="GLUTATHIONE SYNTHETASE"/>
    <property type="match status" value="1"/>
</dbReference>
<dbReference type="Pfam" id="PF03199">
    <property type="entry name" value="GSH_synthase"/>
    <property type="match status" value="1"/>
</dbReference>
<dbReference type="RefSeq" id="XP_012647922.1">
    <property type="nucleotide sequence ID" value="XM_012792468.1"/>
</dbReference>
<dbReference type="EC" id="6.3.2.3" evidence="9"/>
<evidence type="ECO:0000256" key="1">
    <source>
        <dbReference type="ARBA" id="ARBA00004965"/>
    </source>
</evidence>
<organism evidence="13 14">
    <name type="scientific">Babesia microti (strain RI)</name>
    <dbReference type="NCBI Taxonomy" id="1133968"/>
    <lineage>
        <taxon>Eukaryota</taxon>
        <taxon>Sar</taxon>
        <taxon>Alveolata</taxon>
        <taxon>Apicomplexa</taxon>
        <taxon>Aconoidasida</taxon>
        <taxon>Piroplasmida</taxon>
        <taxon>Babesiidae</taxon>
        <taxon>Babesia</taxon>
    </lineage>
</organism>
<dbReference type="InterPro" id="IPR014709">
    <property type="entry name" value="Glutathione_synthase_C_euk"/>
</dbReference>
<dbReference type="GO" id="GO:0005524">
    <property type="term" value="F:ATP binding"/>
    <property type="evidence" value="ECO:0007669"/>
    <property type="project" value="UniProtKB-UniRule"/>
</dbReference>
<evidence type="ECO:0000256" key="8">
    <source>
        <dbReference type="ARBA" id="ARBA00022842"/>
    </source>
</evidence>
<feature type="domain" description="Glutathione synthase substrate-binding" evidence="12">
    <location>
        <begin position="271"/>
        <end position="376"/>
    </location>
</feature>
<dbReference type="OrthoDB" id="2020073at2759"/>
<dbReference type="Gene3D" id="3.30.470.20">
    <property type="entry name" value="ATP-grasp fold, B domain"/>
    <property type="match status" value="1"/>
</dbReference>
<comment type="cofactor">
    <cofactor evidence="9 11">
        <name>Mg(2+)</name>
        <dbReference type="ChEBI" id="CHEBI:18420"/>
    </cofactor>
    <text evidence="9 11">Binds 1 Mg(2+) ion per subunit.</text>
</comment>
<evidence type="ECO:0000313" key="13">
    <source>
        <dbReference type="EMBL" id="CCF73313.1"/>
    </source>
</evidence>
<feature type="binding site" evidence="10">
    <location>
        <position position="530"/>
    </location>
    <ligand>
        <name>substrate</name>
    </ligand>
</feature>
<name>I7I8L7_BABMR</name>
<evidence type="ECO:0000256" key="6">
    <source>
        <dbReference type="ARBA" id="ARBA00022741"/>
    </source>
</evidence>
<gene>
    <name evidence="13" type="ORF">BMR1_02g00740</name>
</gene>
<dbReference type="Pfam" id="PF03917">
    <property type="entry name" value="GSH_synth_ATP"/>
    <property type="match status" value="1"/>
</dbReference>
<evidence type="ECO:0000256" key="4">
    <source>
        <dbReference type="ARBA" id="ARBA00022684"/>
    </source>
</evidence>
<dbReference type="OMA" id="CTINDTE"/>
<dbReference type="InterPro" id="IPR037013">
    <property type="entry name" value="GSH-S_sub-bd_sf"/>
</dbReference>
<protein>
    <recommendedName>
        <fullName evidence="9">Glutathione synthetase</fullName>
        <shortName evidence="9">GSH-S</shortName>
        <ecNumber evidence="9">6.3.2.3</ecNumber>
    </recommendedName>
</protein>
<dbReference type="KEGG" id="bmic:BMR1_02g00740"/>
<dbReference type="PANTHER" id="PTHR11130">
    <property type="entry name" value="GLUTATHIONE SYNTHETASE"/>
    <property type="match status" value="1"/>
</dbReference>
<dbReference type="Gene3D" id="3.30.1490.80">
    <property type="match status" value="1"/>
</dbReference>
<dbReference type="GO" id="GO:0005829">
    <property type="term" value="C:cytosol"/>
    <property type="evidence" value="ECO:0007669"/>
    <property type="project" value="TreeGrafter"/>
</dbReference>
<dbReference type="InterPro" id="IPR004887">
    <property type="entry name" value="GSH_synth_subst-bd"/>
</dbReference>
<keyword evidence="4 9" id="KW-0317">Glutathione biosynthesis</keyword>
<evidence type="ECO:0000313" key="14">
    <source>
        <dbReference type="Proteomes" id="UP000002899"/>
    </source>
</evidence>
<dbReference type="Proteomes" id="UP000002899">
    <property type="component" value="Chromosome II"/>
</dbReference>
<reference evidence="13 14" key="1">
    <citation type="journal article" date="2012" name="Nucleic Acids Res.">
        <title>Sequencing of the smallest Apicomplexan genome from the human pathogen Babesia microti.</title>
        <authorList>
            <person name="Cornillot E."/>
            <person name="Hadj-Kaddour K."/>
            <person name="Dassouli A."/>
            <person name="Noel B."/>
            <person name="Ranwez V."/>
            <person name="Vacherie B."/>
            <person name="Augagneur Y."/>
            <person name="Bres V."/>
            <person name="Duclos A."/>
            <person name="Randazzo S."/>
            <person name="Carcy B."/>
            <person name="Debierre-Grockiego F."/>
            <person name="Delbecq S."/>
            <person name="Moubri-Menage K."/>
            <person name="Shams-Eldin H."/>
            <person name="Usmani-Brown S."/>
            <person name="Bringaud F."/>
            <person name="Wincker P."/>
            <person name="Vivares C.P."/>
            <person name="Schwarz R.T."/>
            <person name="Schetters T.P."/>
            <person name="Krause P.J."/>
            <person name="Gorenflot A."/>
            <person name="Berry V."/>
            <person name="Barbe V."/>
            <person name="Ben Mamoun C."/>
        </authorList>
    </citation>
    <scope>NUCLEOTIDE SEQUENCE [LARGE SCALE GENOMIC DNA]</scope>
    <source>
        <strain evidence="13 14">RI</strain>
    </source>
</reference>
<feature type="binding site" evidence="10">
    <location>
        <position position="532"/>
    </location>
    <ligand>
        <name>ATP</name>
        <dbReference type="ChEBI" id="CHEBI:30616"/>
    </ligand>
</feature>
<comment type="similarity">
    <text evidence="2 9">Belongs to the eukaryotic GSH synthase family.</text>
</comment>
<dbReference type="AlphaFoldDB" id="I7I8L7"/>
<evidence type="ECO:0000256" key="7">
    <source>
        <dbReference type="ARBA" id="ARBA00022840"/>
    </source>
</evidence>
<evidence type="ECO:0000259" key="12">
    <source>
        <dbReference type="Pfam" id="PF03199"/>
    </source>
</evidence>
<proteinExistence type="inferred from homology"/>
<dbReference type="EMBL" id="FO082872">
    <property type="protein sequence ID" value="CCF73313.1"/>
    <property type="molecule type" value="Genomic_DNA"/>
</dbReference>
<dbReference type="SUPFAM" id="SSF56059">
    <property type="entry name" value="Glutathione synthetase ATP-binding domain-like"/>
    <property type="match status" value="1"/>
</dbReference>
<evidence type="ECO:0000256" key="2">
    <source>
        <dbReference type="ARBA" id="ARBA00010385"/>
    </source>
</evidence>
<dbReference type="SUPFAM" id="SSF52440">
    <property type="entry name" value="PreATP-grasp domain"/>
    <property type="match status" value="1"/>
</dbReference>
<dbReference type="InterPro" id="IPR014049">
    <property type="entry name" value="Glutathione_synthase_N_euk"/>
</dbReference>
<evidence type="ECO:0000256" key="11">
    <source>
        <dbReference type="PIRSR" id="PIRSR001558-2"/>
    </source>
</evidence>
<dbReference type="Gene3D" id="3.30.1490.50">
    <property type="match status" value="1"/>
</dbReference>
<keyword evidence="5 9" id="KW-0479">Metal-binding</keyword>
<keyword evidence="3 9" id="KW-0436">Ligase</keyword>
<feature type="binding site" evidence="10">
    <location>
        <position position="495"/>
    </location>
    <ligand>
        <name>ATP</name>
        <dbReference type="ChEBI" id="CHEBI:30616"/>
    </ligand>
</feature>
<accession>I7I8L7</accession>
<evidence type="ECO:0000256" key="5">
    <source>
        <dbReference type="ARBA" id="ARBA00022723"/>
    </source>
</evidence>
<dbReference type="UniPathway" id="UPA00142">
    <property type="reaction ID" value="UER00210"/>
</dbReference>
<keyword evidence="8 9" id="KW-0460">Magnesium</keyword>
<comment type="pathway">
    <text evidence="1 9">Sulfur metabolism; glutathione biosynthesis; glutathione from L-cysteine and L-glutamate: step 2/2.</text>
</comment>
<dbReference type="VEuPathDB" id="PiroplasmaDB:BMR1_02g00740"/>
<keyword evidence="7 9" id="KW-0067">ATP-binding</keyword>
<feature type="binding site" evidence="10">
    <location>
        <position position="379"/>
    </location>
    <ligand>
        <name>ATP</name>
        <dbReference type="ChEBI" id="CHEBI:30616"/>
    </ligand>
</feature>
<evidence type="ECO:0000256" key="9">
    <source>
        <dbReference type="PIRNR" id="PIRNR001558"/>
    </source>
</evidence>
<reference evidence="13 14" key="2">
    <citation type="journal article" date="2013" name="PLoS ONE">
        <title>Whole genome mapping and re-organization of the nuclear and mitochondrial genomes of Babesia microti isolates.</title>
        <authorList>
            <person name="Cornillot E."/>
            <person name="Dassouli A."/>
            <person name="Garg A."/>
            <person name="Pachikara N."/>
            <person name="Randazzo S."/>
            <person name="Depoix D."/>
            <person name="Carcy B."/>
            <person name="Delbecq S."/>
            <person name="Frutos R."/>
            <person name="Silva J.C."/>
            <person name="Sutton R."/>
            <person name="Krause P.J."/>
            <person name="Mamoun C.B."/>
        </authorList>
    </citation>
    <scope>NUCLEOTIDE SEQUENCE [LARGE SCALE GENOMIC DNA]</scope>
    <source>
        <strain evidence="13 14">RI</strain>
    </source>
</reference>
<dbReference type="PIRSF" id="PIRSF001558">
    <property type="entry name" value="GSHase"/>
    <property type="match status" value="1"/>
</dbReference>
<comment type="catalytic activity">
    <reaction evidence="9">
        <text>gamma-L-glutamyl-L-cysteine + glycine + ATP = glutathione + ADP + phosphate + H(+)</text>
        <dbReference type="Rhea" id="RHEA:13557"/>
        <dbReference type="ChEBI" id="CHEBI:15378"/>
        <dbReference type="ChEBI" id="CHEBI:30616"/>
        <dbReference type="ChEBI" id="CHEBI:43474"/>
        <dbReference type="ChEBI" id="CHEBI:57305"/>
        <dbReference type="ChEBI" id="CHEBI:57925"/>
        <dbReference type="ChEBI" id="CHEBI:58173"/>
        <dbReference type="ChEBI" id="CHEBI:456216"/>
        <dbReference type="EC" id="6.3.2.3"/>
    </reaction>
</comment>
<keyword evidence="6 9" id="KW-0547">Nucleotide-binding</keyword>
<dbReference type="Gene3D" id="1.10.1080.10">
    <property type="entry name" value="Glutathione Synthetase, Chain A, domain 3"/>
    <property type="match status" value="1"/>
</dbReference>
<feature type="binding site" evidence="11">
    <location>
        <position position="436"/>
    </location>
    <ligand>
        <name>Mg(2+)</name>
        <dbReference type="ChEBI" id="CHEBI:18420"/>
    </ligand>
</feature>
<dbReference type="GO" id="GO:0043295">
    <property type="term" value="F:glutathione binding"/>
    <property type="evidence" value="ECO:0007669"/>
    <property type="project" value="UniProtKB-UniRule"/>
</dbReference>
<evidence type="ECO:0000256" key="10">
    <source>
        <dbReference type="PIRSR" id="PIRSR001558-1"/>
    </source>
</evidence>
<dbReference type="InterPro" id="IPR016185">
    <property type="entry name" value="PreATP-grasp_dom_sf"/>
</dbReference>
<sequence>MGNQAFWDSPDYSKFYSEFIDAINDKNNPKYSLAFQHVHDVILKMYARGTISEKINSFPSKKTKVVSGYMSGITNVSNLNFVALPIPYPKIQFDRCKLASIAILKLIDRLSQDNQFIVSNFSAITDDFMARLYNIYQMVYLKNHSNGAKCGKKPGVRCYLNRSDFVIDGGDSTTNLCGKSGECHGKYCNRCISYPCICTINDTEWPKLIETNCIAVAHSTHSTSLHRILGQYTDQLADITASVAKTIHLAIETNQTKLSVDSSIMKMERCVLVVYYEIGTIFDWGKVGTALQDEYRITVFYHTLAELVKMYECKQLKFDGDDLTIVKFDATYAIKLIYLRSCYIPQHINGEEEWNIMGILELCNAVKVPSVATQLVCSKLGQMIWSARKFIDKLHPQLFEPILNTKIDQCDPARNMDMKHLAIENPYKFVLKNHLEGGHGIFFNQKISETLKNGIGPNEYILAKRIFPPLQKAIFVSTDADRQSVECRVDNSVTEVGIYSFGIFTHQSGETADECSECNAIIEIPGYLSRTKTPETTGGGICSGYAHLSTLKII</sequence>
<dbReference type="GO" id="GO:0000287">
    <property type="term" value="F:magnesium ion binding"/>
    <property type="evidence" value="ECO:0007669"/>
    <property type="project" value="UniProtKB-UniRule"/>
</dbReference>
<dbReference type="InterPro" id="IPR014042">
    <property type="entry name" value="Glutathione_synthase_a-hlx"/>
</dbReference>
<dbReference type="GO" id="GO:0004363">
    <property type="term" value="F:glutathione synthase activity"/>
    <property type="evidence" value="ECO:0007669"/>
    <property type="project" value="UniProtKB-UniRule"/>
</dbReference>
<dbReference type="Gene3D" id="3.40.50.1760">
    <property type="entry name" value="Glutathione synthase, substrate-binding domain superfamily, eukaryotic"/>
    <property type="match status" value="1"/>
</dbReference>
<dbReference type="InterPro" id="IPR005615">
    <property type="entry name" value="Glutathione_synthase"/>
</dbReference>
<keyword evidence="14" id="KW-1185">Reference proteome</keyword>
<reference evidence="13 14" key="3">
    <citation type="journal article" date="2016" name="Sci. Rep.">
        <title>Genome-wide diversity and gene expression profiling of Babesia microti isolates identify polymorphic genes that mediate host-pathogen interactions.</title>
        <authorList>
            <person name="Silva J.C."/>
            <person name="Cornillot E."/>
            <person name="McCracken C."/>
            <person name="Usmani-Brown S."/>
            <person name="Dwivedi A."/>
            <person name="Ifeonu O.O."/>
            <person name="Crabtree J."/>
            <person name="Gotia H.T."/>
            <person name="Virji A.Z."/>
            <person name="Reynes C."/>
            <person name="Colinge J."/>
            <person name="Kumar V."/>
            <person name="Lawres L."/>
            <person name="Pazzi J.E."/>
            <person name="Pablo J.V."/>
            <person name="Hung C."/>
            <person name="Brancato J."/>
            <person name="Kumari P."/>
            <person name="Orvis J."/>
            <person name="Tretina K."/>
            <person name="Chibucos M."/>
            <person name="Ott S."/>
            <person name="Sadzewicz L."/>
            <person name="Sengamalay N."/>
            <person name="Shetty A.C."/>
            <person name="Su Q."/>
            <person name="Tallon L."/>
            <person name="Fraser C.M."/>
            <person name="Frutos R."/>
            <person name="Molina D.M."/>
            <person name="Krause P.J."/>
            <person name="Ben Mamoun C."/>
        </authorList>
    </citation>
    <scope>NUCLEOTIDE SEQUENCE [LARGE SCALE GENOMIC DNA]</scope>
    <source>
        <strain evidence="13 14">RI</strain>
    </source>
</reference>
<evidence type="ECO:0000256" key="3">
    <source>
        <dbReference type="ARBA" id="ARBA00022598"/>
    </source>
</evidence>